<reference evidence="5" key="1">
    <citation type="submission" date="2020-08" db="EMBL/GenBank/DDBJ databases">
        <title>Genome sequencing and assembly of the red palm weevil Rhynchophorus ferrugineus.</title>
        <authorList>
            <person name="Dias G.B."/>
            <person name="Bergman C.M."/>
            <person name="Manee M."/>
        </authorList>
    </citation>
    <scope>NUCLEOTIDE SEQUENCE</scope>
    <source>
        <strain evidence="5">AA-2017</strain>
        <tissue evidence="5">Whole larva</tissue>
    </source>
</reference>
<evidence type="ECO:0000256" key="1">
    <source>
        <dbReference type="ARBA" id="ARBA00004173"/>
    </source>
</evidence>
<dbReference type="GO" id="GO:0005739">
    <property type="term" value="C:mitochondrion"/>
    <property type="evidence" value="ECO:0007669"/>
    <property type="project" value="UniProtKB-SubCell"/>
</dbReference>
<dbReference type="InterPro" id="IPR032435">
    <property type="entry name" value="STML2-like_C"/>
</dbReference>
<dbReference type="CDD" id="cd08829">
    <property type="entry name" value="SPFH_paraslipin"/>
    <property type="match status" value="1"/>
</dbReference>
<dbReference type="GO" id="GO:0016020">
    <property type="term" value="C:membrane"/>
    <property type="evidence" value="ECO:0007669"/>
    <property type="project" value="InterPro"/>
</dbReference>
<dbReference type="OrthoDB" id="434619at2759"/>
<comment type="caution">
    <text evidence="5">The sequence shown here is derived from an EMBL/GenBank/DDBJ whole genome shotgun (WGS) entry which is preliminary data.</text>
</comment>
<keyword evidence="3" id="KW-0496">Mitochondrion</keyword>
<dbReference type="AlphaFoldDB" id="A0A834IWV3"/>
<evidence type="ECO:0000256" key="2">
    <source>
        <dbReference type="ARBA" id="ARBA00008164"/>
    </source>
</evidence>
<dbReference type="EMBL" id="JAACXV010000056">
    <property type="protein sequence ID" value="KAF7285368.1"/>
    <property type="molecule type" value="Genomic_DNA"/>
</dbReference>
<dbReference type="GO" id="GO:0007005">
    <property type="term" value="P:mitochondrion organization"/>
    <property type="evidence" value="ECO:0007669"/>
    <property type="project" value="TreeGrafter"/>
</dbReference>
<dbReference type="InterPro" id="IPR050710">
    <property type="entry name" value="Band7/mec-2_domain"/>
</dbReference>
<sequence length="369" mass="41399">MFSRNVTRLAVQGKHVSKAWNQIYIRNKSYTPMNTIVMFVPQQEAWIVERMGKFHRILDPGLNLLIPIMDRVKYVQSLKEIAVDIPKQSAITSDNVTLSIDGVLYLRIVDPYLASYGVEDPEFAITQLAQTTMRSELGKISLDKVFRERESLNVSIVESINKASEAWGMTCLRYEIRDIKLPQRVQEAMQMQVEAERKKRAAVLESEGVRAAEINVAEGKRQARILASEAEKQEQINKAAGEAEAIKAVADARAKGLKTIAEALRGDMGPNAASLSVAEQYVGAFDKLARTNNTLILPANAGDVSNIVTQAMSVYSAITKSQQHYKKASFKKIVPLKPQDNLEEYFSDEEELRRHKEKLEATCTDLPKK</sequence>
<evidence type="ECO:0000313" key="5">
    <source>
        <dbReference type="EMBL" id="KAF7285368.1"/>
    </source>
</evidence>
<dbReference type="Pfam" id="PF16200">
    <property type="entry name" value="Band_7_C"/>
    <property type="match status" value="1"/>
</dbReference>
<dbReference type="Proteomes" id="UP000625711">
    <property type="component" value="Unassembled WGS sequence"/>
</dbReference>
<dbReference type="SMART" id="SM00244">
    <property type="entry name" value="PHB"/>
    <property type="match status" value="1"/>
</dbReference>
<dbReference type="PANTHER" id="PTHR43327:SF10">
    <property type="entry name" value="STOMATIN-LIKE PROTEIN 2, MITOCHONDRIAL"/>
    <property type="match status" value="1"/>
</dbReference>
<dbReference type="InterPro" id="IPR036013">
    <property type="entry name" value="Band_7/SPFH_dom_sf"/>
</dbReference>
<protein>
    <recommendedName>
        <fullName evidence="4">Band 7 domain-containing protein</fullName>
    </recommendedName>
</protein>
<accession>A0A834IWV3</accession>
<organism evidence="5 6">
    <name type="scientific">Rhynchophorus ferrugineus</name>
    <name type="common">Red palm weevil</name>
    <name type="synonym">Curculio ferrugineus</name>
    <dbReference type="NCBI Taxonomy" id="354439"/>
    <lineage>
        <taxon>Eukaryota</taxon>
        <taxon>Metazoa</taxon>
        <taxon>Ecdysozoa</taxon>
        <taxon>Arthropoda</taxon>
        <taxon>Hexapoda</taxon>
        <taxon>Insecta</taxon>
        <taxon>Pterygota</taxon>
        <taxon>Neoptera</taxon>
        <taxon>Endopterygota</taxon>
        <taxon>Coleoptera</taxon>
        <taxon>Polyphaga</taxon>
        <taxon>Cucujiformia</taxon>
        <taxon>Curculionidae</taxon>
        <taxon>Dryophthorinae</taxon>
        <taxon>Rhynchophorus</taxon>
    </lineage>
</organism>
<proteinExistence type="inferred from homology"/>
<dbReference type="PANTHER" id="PTHR43327">
    <property type="entry name" value="STOMATIN-LIKE PROTEIN 2, MITOCHONDRIAL"/>
    <property type="match status" value="1"/>
</dbReference>
<evidence type="ECO:0000313" key="6">
    <source>
        <dbReference type="Proteomes" id="UP000625711"/>
    </source>
</evidence>
<dbReference type="PRINTS" id="PR00721">
    <property type="entry name" value="STOMATIN"/>
</dbReference>
<comment type="similarity">
    <text evidence="2">Belongs to the band 7/mec-2 family.</text>
</comment>
<dbReference type="FunFam" id="3.30.479.30:FF:000008">
    <property type="entry name" value="Stomatin-like protein 2, mitochondrial"/>
    <property type="match status" value="1"/>
</dbReference>
<evidence type="ECO:0000256" key="3">
    <source>
        <dbReference type="ARBA" id="ARBA00023128"/>
    </source>
</evidence>
<name>A0A834IWV3_RHYFE</name>
<dbReference type="InterPro" id="IPR001972">
    <property type="entry name" value="Stomatin_HflK_fam"/>
</dbReference>
<dbReference type="InterPro" id="IPR001107">
    <property type="entry name" value="Band_7"/>
</dbReference>
<dbReference type="Gene3D" id="3.30.479.30">
    <property type="entry name" value="Band 7 domain"/>
    <property type="match status" value="1"/>
</dbReference>
<keyword evidence="6" id="KW-1185">Reference proteome</keyword>
<evidence type="ECO:0000259" key="4">
    <source>
        <dbReference type="SMART" id="SM00244"/>
    </source>
</evidence>
<dbReference type="Pfam" id="PF01145">
    <property type="entry name" value="Band_7"/>
    <property type="match status" value="1"/>
</dbReference>
<comment type="subcellular location">
    <subcellularLocation>
        <location evidence="1">Mitochondrion</location>
    </subcellularLocation>
</comment>
<gene>
    <name evidence="5" type="ORF">GWI33_010768</name>
</gene>
<dbReference type="SUPFAM" id="SSF117892">
    <property type="entry name" value="Band 7/SPFH domain"/>
    <property type="match status" value="1"/>
</dbReference>
<feature type="domain" description="Band 7" evidence="4">
    <location>
        <begin position="35"/>
        <end position="193"/>
    </location>
</feature>